<organism evidence="3 4">
    <name type="scientific">Capsella rubella</name>
    <dbReference type="NCBI Taxonomy" id="81985"/>
    <lineage>
        <taxon>Eukaryota</taxon>
        <taxon>Viridiplantae</taxon>
        <taxon>Streptophyta</taxon>
        <taxon>Embryophyta</taxon>
        <taxon>Tracheophyta</taxon>
        <taxon>Spermatophyta</taxon>
        <taxon>Magnoliopsida</taxon>
        <taxon>eudicotyledons</taxon>
        <taxon>Gunneridae</taxon>
        <taxon>Pentapetalae</taxon>
        <taxon>rosids</taxon>
        <taxon>malvids</taxon>
        <taxon>Brassicales</taxon>
        <taxon>Brassicaceae</taxon>
        <taxon>Camelineae</taxon>
        <taxon>Capsella</taxon>
    </lineage>
</organism>
<proteinExistence type="predicted"/>
<reference evidence="4" key="1">
    <citation type="journal article" date="2013" name="Nat. Genet.">
        <title>The Capsella rubella genome and the genomic consequences of rapid mating system evolution.</title>
        <authorList>
            <person name="Slotte T."/>
            <person name="Hazzouri K.M."/>
            <person name="Agren J.A."/>
            <person name="Koenig D."/>
            <person name="Maumus F."/>
            <person name="Guo Y.L."/>
            <person name="Steige K."/>
            <person name="Platts A.E."/>
            <person name="Escobar J.S."/>
            <person name="Newman L.K."/>
            <person name="Wang W."/>
            <person name="Mandakova T."/>
            <person name="Vello E."/>
            <person name="Smith L.M."/>
            <person name="Henz S.R."/>
            <person name="Steffen J."/>
            <person name="Takuno S."/>
            <person name="Brandvain Y."/>
            <person name="Coop G."/>
            <person name="Andolfatto P."/>
            <person name="Hu T.T."/>
            <person name="Blanchette M."/>
            <person name="Clark R.M."/>
            <person name="Quesneville H."/>
            <person name="Nordborg M."/>
            <person name="Gaut B.S."/>
            <person name="Lysak M.A."/>
            <person name="Jenkins J."/>
            <person name="Grimwood J."/>
            <person name="Chapman J."/>
            <person name="Prochnik S."/>
            <person name="Shu S."/>
            <person name="Rokhsar D."/>
            <person name="Schmutz J."/>
            <person name="Weigel D."/>
            <person name="Wright S.I."/>
        </authorList>
    </citation>
    <scope>NUCLEOTIDE SEQUENCE [LARGE SCALE GENOMIC DNA]</scope>
    <source>
        <strain evidence="4">cv. Monte Gargano</strain>
    </source>
</reference>
<accession>R0GUT3</accession>
<feature type="signal peptide" evidence="2">
    <location>
        <begin position="1"/>
        <end position="31"/>
    </location>
</feature>
<evidence type="ECO:0000313" key="3">
    <source>
        <dbReference type="EMBL" id="EOA14928.1"/>
    </source>
</evidence>
<dbReference type="AlphaFoldDB" id="R0GUT3"/>
<sequence>MATKTSKMVSLLLSLFIVLLFVSSQVEVADAIDLHLGLERKLLRTKPSNSNPDHQYHQPPTVKPKPKPRPPAPKFSAPPPPRVISAKPPLQMSYPLSPLLPHVPLRLPHASSPLSI</sequence>
<dbReference type="EMBL" id="KB870812">
    <property type="protein sequence ID" value="EOA14928.1"/>
    <property type="molecule type" value="Genomic_DNA"/>
</dbReference>
<protein>
    <submittedName>
        <fullName evidence="3">Uncharacterized protein</fullName>
    </submittedName>
</protein>
<feature type="compositionally biased region" description="Pro residues" evidence="1">
    <location>
        <begin position="69"/>
        <end position="82"/>
    </location>
</feature>
<name>R0GUT3_9BRAS</name>
<evidence type="ECO:0000313" key="4">
    <source>
        <dbReference type="Proteomes" id="UP000029121"/>
    </source>
</evidence>
<gene>
    <name evidence="3" type="ORF">CARUB_v10028271mg</name>
</gene>
<feature type="chain" id="PRO_5004351737" evidence="2">
    <location>
        <begin position="32"/>
        <end position="116"/>
    </location>
</feature>
<feature type="region of interest" description="Disordered" evidence="1">
    <location>
        <begin position="44"/>
        <end position="89"/>
    </location>
</feature>
<keyword evidence="4" id="KW-1185">Reference proteome</keyword>
<evidence type="ECO:0000256" key="1">
    <source>
        <dbReference type="SAM" id="MobiDB-lite"/>
    </source>
</evidence>
<evidence type="ECO:0000256" key="2">
    <source>
        <dbReference type="SAM" id="SignalP"/>
    </source>
</evidence>
<dbReference type="Proteomes" id="UP000029121">
    <property type="component" value="Unassembled WGS sequence"/>
</dbReference>
<keyword evidence="2" id="KW-0732">Signal</keyword>